<dbReference type="InterPro" id="IPR007016">
    <property type="entry name" value="O-antigen_ligase-rel_domated"/>
</dbReference>
<evidence type="ECO:0000256" key="4">
    <source>
        <dbReference type="ARBA" id="ARBA00023136"/>
    </source>
</evidence>
<feature type="transmembrane region" description="Helical" evidence="5">
    <location>
        <begin position="328"/>
        <end position="348"/>
    </location>
</feature>
<evidence type="ECO:0000313" key="10">
    <source>
        <dbReference type="Proteomes" id="UP000242501"/>
    </source>
</evidence>
<evidence type="ECO:0000259" key="6">
    <source>
        <dbReference type="Pfam" id="PF04932"/>
    </source>
</evidence>
<keyword evidence="4 5" id="KW-0472">Membrane</keyword>
<dbReference type="Pfam" id="PF11846">
    <property type="entry name" value="Wzy_C_2"/>
    <property type="match status" value="1"/>
</dbReference>
<feature type="domain" description="Virulence factor membrane-bound polymerase C-terminal" evidence="7">
    <location>
        <begin position="366"/>
        <end position="529"/>
    </location>
</feature>
<evidence type="ECO:0000259" key="8">
    <source>
        <dbReference type="Pfam" id="PF15864"/>
    </source>
</evidence>
<dbReference type="GO" id="GO:0016020">
    <property type="term" value="C:membrane"/>
    <property type="evidence" value="ECO:0007669"/>
    <property type="project" value="UniProtKB-SubCell"/>
</dbReference>
<feature type="transmembrane region" description="Helical" evidence="5">
    <location>
        <begin position="29"/>
        <end position="47"/>
    </location>
</feature>
<evidence type="ECO:0000313" key="9">
    <source>
        <dbReference type="EMBL" id="SDB81530.1"/>
    </source>
</evidence>
<dbReference type="PANTHER" id="PTHR37422">
    <property type="entry name" value="TEICHURONIC ACID BIOSYNTHESIS PROTEIN TUAE"/>
    <property type="match status" value="1"/>
</dbReference>
<dbReference type="Pfam" id="PF04932">
    <property type="entry name" value="Wzy_C"/>
    <property type="match status" value="1"/>
</dbReference>
<reference evidence="10" key="1">
    <citation type="submission" date="2016-09" db="EMBL/GenBank/DDBJ databases">
        <authorList>
            <person name="Varghese N."/>
            <person name="Submissions S."/>
        </authorList>
    </citation>
    <scope>NUCLEOTIDE SEQUENCE [LARGE SCALE GENOMIC DNA]</scope>
    <source>
        <strain evidence="10">ANC 4422</strain>
    </source>
</reference>
<dbReference type="OrthoDB" id="6685966at2"/>
<protein>
    <submittedName>
        <fullName evidence="9">O-antigen ligase</fullName>
    </submittedName>
</protein>
<comment type="subcellular location">
    <subcellularLocation>
        <location evidence="1">Membrane</location>
        <topology evidence="1">Multi-pass membrane protein</topology>
    </subcellularLocation>
</comment>
<feature type="transmembrane region" description="Helical" evidence="5">
    <location>
        <begin position="234"/>
        <end position="255"/>
    </location>
</feature>
<evidence type="ECO:0000256" key="3">
    <source>
        <dbReference type="ARBA" id="ARBA00022989"/>
    </source>
</evidence>
<evidence type="ECO:0000256" key="1">
    <source>
        <dbReference type="ARBA" id="ARBA00004141"/>
    </source>
</evidence>
<feature type="transmembrane region" description="Helical" evidence="5">
    <location>
        <begin position="79"/>
        <end position="100"/>
    </location>
</feature>
<feature type="domain" description="O-antigen ligase-related" evidence="6">
    <location>
        <begin position="193"/>
        <end position="341"/>
    </location>
</feature>
<dbReference type="InterPro" id="IPR031726">
    <property type="entry name" value="PglL_A"/>
</dbReference>
<dbReference type="PANTHER" id="PTHR37422:SF13">
    <property type="entry name" value="LIPOPOLYSACCHARIDE BIOSYNTHESIS PROTEIN PA4999-RELATED"/>
    <property type="match status" value="1"/>
</dbReference>
<organism evidence="9 10">
    <name type="scientific">Acinetobacter boissieri</name>
    <dbReference type="NCBI Taxonomy" id="1219383"/>
    <lineage>
        <taxon>Bacteria</taxon>
        <taxon>Pseudomonadati</taxon>
        <taxon>Pseudomonadota</taxon>
        <taxon>Gammaproteobacteria</taxon>
        <taxon>Moraxellales</taxon>
        <taxon>Moraxellaceae</taxon>
        <taxon>Acinetobacter</taxon>
    </lineage>
</organism>
<dbReference type="Pfam" id="PF15864">
    <property type="entry name" value="PglL_A"/>
    <property type="match status" value="1"/>
</dbReference>
<accession>A0A1G6GHV3</accession>
<feature type="transmembrane region" description="Helical" evidence="5">
    <location>
        <begin position="112"/>
        <end position="137"/>
    </location>
</feature>
<proteinExistence type="predicted"/>
<gene>
    <name evidence="9" type="ORF">SAMN05421733_101165</name>
</gene>
<feature type="transmembrane region" description="Helical" evidence="5">
    <location>
        <begin position="157"/>
        <end position="178"/>
    </location>
</feature>
<keyword evidence="3 5" id="KW-1133">Transmembrane helix</keyword>
<name>A0A1G6GHV3_9GAMM</name>
<feature type="transmembrane region" description="Helical" evidence="5">
    <location>
        <begin position="355"/>
        <end position="375"/>
    </location>
</feature>
<evidence type="ECO:0000256" key="2">
    <source>
        <dbReference type="ARBA" id="ARBA00022692"/>
    </source>
</evidence>
<keyword evidence="2 5" id="KW-0812">Transmembrane</keyword>
<keyword evidence="9" id="KW-0436">Ligase</keyword>
<dbReference type="STRING" id="1219383.SAMN05421733_101165"/>
<feature type="transmembrane region" description="Helical" evidence="5">
    <location>
        <begin position="407"/>
        <end position="427"/>
    </location>
</feature>
<dbReference type="InterPro" id="IPR051533">
    <property type="entry name" value="WaaL-like"/>
</dbReference>
<dbReference type="Proteomes" id="UP000242501">
    <property type="component" value="Unassembled WGS sequence"/>
</dbReference>
<sequence>MKIIVFLFIILLSLAYLLPAHYLPWSSFLSEFIVFFSIIFLLPLLFFKKNIIIPRFILPFLLLSAIPFLQYYFNQMFFFTIAWSASLYLFSFVLAVVVGYNLTIRENSKNQILSALCTVFLIASLCSSLLAIFQWLGLFKGQPWIMDFTGNRPYANIGQFNQLSTLLSLGLLSGLYFFERAILKRNIFIISSCLFLFAMALSQSRTGWLIILFSFIFIVIWQNKMDLKSSYKDFIFLTIFYIVSILVLPILNHLLAPYFDLAPISSASERISSGYLRLDIWNQMIHAVMKQPVWGYGWNQTSVAQAQVIDVYKGYEWASSAHNLFLDLLVWCGLPLGLLIIFYILWIYKRLFNCIINLETFIIFLMVSALGIHSMLEFPLYYLYFLLPLGLLIGISFSYMPNANYTINRWFLPVIVILSFCSGYYVFKEYNLVWDNTLAGKTAEMNDHYGEVDLPYTLFLFDQYDARAQWIGLNVHQKMTASDWVNAKKMAELYIMPYDLIKYAQVLAVNGQEQEAKRQLAILNYTYRRNMTYEELLNK</sequence>
<feature type="transmembrane region" description="Helical" evidence="5">
    <location>
        <begin position="185"/>
        <end position="201"/>
    </location>
</feature>
<feature type="domain" description="Protein glycosylation ligase" evidence="8">
    <location>
        <begin position="153"/>
        <end position="176"/>
    </location>
</feature>
<dbReference type="GO" id="GO:0016874">
    <property type="term" value="F:ligase activity"/>
    <property type="evidence" value="ECO:0007669"/>
    <property type="project" value="UniProtKB-KW"/>
</dbReference>
<dbReference type="InterPro" id="IPR021797">
    <property type="entry name" value="Wzy_C_2"/>
</dbReference>
<evidence type="ECO:0000259" key="7">
    <source>
        <dbReference type="Pfam" id="PF11846"/>
    </source>
</evidence>
<feature type="transmembrane region" description="Helical" evidence="5">
    <location>
        <begin position="381"/>
        <end position="400"/>
    </location>
</feature>
<evidence type="ECO:0000256" key="5">
    <source>
        <dbReference type="SAM" id="Phobius"/>
    </source>
</evidence>
<keyword evidence="10" id="KW-1185">Reference proteome</keyword>
<feature type="transmembrane region" description="Helical" evidence="5">
    <location>
        <begin position="56"/>
        <end position="73"/>
    </location>
</feature>
<dbReference type="EMBL" id="FMYL01000001">
    <property type="protein sequence ID" value="SDB81530.1"/>
    <property type="molecule type" value="Genomic_DNA"/>
</dbReference>
<feature type="transmembrane region" description="Helical" evidence="5">
    <location>
        <begin position="207"/>
        <end position="222"/>
    </location>
</feature>
<dbReference type="AlphaFoldDB" id="A0A1G6GHV3"/>